<protein>
    <submittedName>
        <fullName evidence="3">Alginate export family protein</fullName>
    </submittedName>
</protein>
<dbReference type="Proteomes" id="UP001386437">
    <property type="component" value="Unassembled WGS sequence"/>
</dbReference>
<evidence type="ECO:0000313" key="4">
    <source>
        <dbReference type="Proteomes" id="UP001386437"/>
    </source>
</evidence>
<evidence type="ECO:0000256" key="1">
    <source>
        <dbReference type="SAM" id="SignalP"/>
    </source>
</evidence>
<dbReference type="EMBL" id="JACFYJ010000027">
    <property type="protein sequence ID" value="MEI5998961.1"/>
    <property type="molecule type" value="Genomic_DNA"/>
</dbReference>
<feature type="signal peptide" evidence="1">
    <location>
        <begin position="1"/>
        <end position="33"/>
    </location>
</feature>
<feature type="chain" id="PRO_5046512868" evidence="1">
    <location>
        <begin position="34"/>
        <end position="506"/>
    </location>
</feature>
<gene>
    <name evidence="3" type="ORF">H3V53_17635</name>
</gene>
<comment type="caution">
    <text evidence="3">The sequence shown here is derived from an EMBL/GenBank/DDBJ whole genome shotgun (WGS) entry which is preliminary data.</text>
</comment>
<dbReference type="RefSeq" id="WP_336599078.1">
    <property type="nucleotide sequence ID" value="NZ_JACFYJ010000027.1"/>
</dbReference>
<dbReference type="Gene3D" id="2.40.160.100">
    <property type="match status" value="1"/>
</dbReference>
<feature type="domain" description="Alginate export" evidence="2">
    <location>
        <begin position="112"/>
        <end position="500"/>
    </location>
</feature>
<proteinExistence type="predicted"/>
<evidence type="ECO:0000313" key="3">
    <source>
        <dbReference type="EMBL" id="MEI5998961.1"/>
    </source>
</evidence>
<keyword evidence="4" id="KW-1185">Reference proteome</keyword>
<accession>A0ABU8ITY9</accession>
<sequence length="506" mass="54790">MTGRRSMRRVVSKAAACAALALCGWAESASAVAADDTADPGAAAAPMASSAATSVATFAETSAATSCTAKRPSSLSFNRWQEDWSVLANPCVPRKPFDALKYIPLGADPSTYLSLGANLRERFELNNTPLFGLGSARPDSYVIQRAEVHADARIGQHVQAFFQLEDARPFGKDAVTPVDKNPLDIEQAFVAFVYGVGGGTFKARVGRQEMAFDLQRFVSVRDGPNVRQAYDALWADYEINKWRFIGYATQPVQYRDVTAFDDVSNRHLTFSGVRVERVNTGPGDLSAYWSRYNRDNARFLDATGTEHRDVFDVRYAGKAAPFDWDAETMLQTGHVGNDTIGAWAFGVLGGYTFASLAGTPRLGLQVDGASGDRHPGDGRVETFNPLFPNGYYFTLAGYTGYSNLIHVKPSVTFKVTPKITLLTALGFQWRATAADAVYAQGSAVVPGTAGKGTRWTGMYAQVRADWAVNSNVALALEAVHFEVGDSLRALGARNADYVGVEAKFGW</sequence>
<name>A0ABU8ITY9_9BURK</name>
<dbReference type="InterPro" id="IPR025388">
    <property type="entry name" value="Alginate_export_dom"/>
</dbReference>
<dbReference type="InterPro" id="IPR053728">
    <property type="entry name" value="Alginate_Permeability_Chnl"/>
</dbReference>
<keyword evidence="1" id="KW-0732">Signal</keyword>
<reference evidence="3 4" key="1">
    <citation type="journal article" date="2022" name="Arch. Microbiol.">
        <title>Paraburkholderia bengalensis sp. nov. isolated from roots of Oryza sativa, IR64.</title>
        <authorList>
            <person name="Nag P."/>
            <person name="Mondal N."/>
            <person name="Sarkar J."/>
            <person name="Das S."/>
        </authorList>
    </citation>
    <scope>NUCLEOTIDE SEQUENCE [LARGE SCALE GENOMIC DNA]</scope>
    <source>
        <strain evidence="3 4">IR64_4_BI</strain>
    </source>
</reference>
<evidence type="ECO:0000259" key="2">
    <source>
        <dbReference type="Pfam" id="PF13372"/>
    </source>
</evidence>
<dbReference type="Pfam" id="PF13372">
    <property type="entry name" value="Alginate_exp"/>
    <property type="match status" value="1"/>
</dbReference>
<organism evidence="3 4">
    <name type="scientific">Paraburkholderia bengalensis</name>
    <dbReference type="NCBI Taxonomy" id="2747562"/>
    <lineage>
        <taxon>Bacteria</taxon>
        <taxon>Pseudomonadati</taxon>
        <taxon>Pseudomonadota</taxon>
        <taxon>Betaproteobacteria</taxon>
        <taxon>Burkholderiales</taxon>
        <taxon>Burkholderiaceae</taxon>
        <taxon>Paraburkholderia</taxon>
    </lineage>
</organism>